<dbReference type="EMBL" id="JWZT01004818">
    <property type="protein sequence ID" value="KII63003.1"/>
    <property type="molecule type" value="Genomic_DNA"/>
</dbReference>
<evidence type="ECO:0000256" key="1">
    <source>
        <dbReference type="SAM" id="Phobius"/>
    </source>
</evidence>
<reference evidence="2 3" key="1">
    <citation type="journal article" date="2014" name="Genome Biol. Evol.">
        <title>The genome of the myxosporean Thelohanellus kitauei shows adaptations to nutrient acquisition within its fish host.</title>
        <authorList>
            <person name="Yang Y."/>
            <person name="Xiong J."/>
            <person name="Zhou Z."/>
            <person name="Huo F."/>
            <person name="Miao W."/>
            <person name="Ran C."/>
            <person name="Liu Y."/>
            <person name="Zhang J."/>
            <person name="Feng J."/>
            <person name="Wang M."/>
            <person name="Wang M."/>
            <person name="Wang L."/>
            <person name="Yao B."/>
        </authorList>
    </citation>
    <scope>NUCLEOTIDE SEQUENCE [LARGE SCALE GENOMIC DNA]</scope>
    <source>
        <strain evidence="2">Wuqing</strain>
    </source>
</reference>
<dbReference type="AlphaFoldDB" id="A0A0C2ICD9"/>
<proteinExistence type="predicted"/>
<keyword evidence="1" id="KW-1133">Transmembrane helix</keyword>
<dbReference type="Proteomes" id="UP000031668">
    <property type="component" value="Unassembled WGS sequence"/>
</dbReference>
<keyword evidence="1" id="KW-0472">Membrane</keyword>
<keyword evidence="3" id="KW-1185">Reference proteome</keyword>
<evidence type="ECO:0000313" key="3">
    <source>
        <dbReference type="Proteomes" id="UP000031668"/>
    </source>
</evidence>
<gene>
    <name evidence="2" type="ORF">RF11_09459</name>
</gene>
<protein>
    <submittedName>
        <fullName evidence="2">Uncharacterized protein</fullName>
    </submittedName>
</protein>
<evidence type="ECO:0000313" key="2">
    <source>
        <dbReference type="EMBL" id="KII63003.1"/>
    </source>
</evidence>
<comment type="caution">
    <text evidence="2">The sequence shown here is derived from an EMBL/GenBank/DDBJ whole genome shotgun (WGS) entry which is preliminary data.</text>
</comment>
<organism evidence="2 3">
    <name type="scientific">Thelohanellus kitauei</name>
    <name type="common">Myxosporean</name>
    <dbReference type="NCBI Taxonomy" id="669202"/>
    <lineage>
        <taxon>Eukaryota</taxon>
        <taxon>Metazoa</taxon>
        <taxon>Cnidaria</taxon>
        <taxon>Myxozoa</taxon>
        <taxon>Myxosporea</taxon>
        <taxon>Bivalvulida</taxon>
        <taxon>Platysporina</taxon>
        <taxon>Myxobolidae</taxon>
        <taxon>Thelohanellus</taxon>
    </lineage>
</organism>
<accession>A0A0C2ICD9</accession>
<sequence length="233" mass="26880">MIPENQSFGLLDWKEFLISNNFIDITHPKNIIPLKCNLDSIDRHFTYIIENQERITEKLKNCFENISQKSTMFEFSKSEILACTMDIESYNDDYNLDTVHGDYGSFNLENNWEENPILECLISRIQKLYVTKTENTTTQGTISNTKPPEIFSSVTTHEIYLNVTSPEIFPTSKTFGIVSNETLKSENISSDLIKSFKPSNSALIVLGLFSLICLMVIIIHKIKSKKRNEFYYS</sequence>
<keyword evidence="1" id="KW-0812">Transmembrane</keyword>
<feature type="transmembrane region" description="Helical" evidence="1">
    <location>
        <begin position="201"/>
        <end position="219"/>
    </location>
</feature>
<name>A0A0C2ICD9_THEKT</name>